<comment type="caution">
    <text evidence="6">The sequence shown here is derived from an EMBL/GenBank/DDBJ whole genome shotgun (WGS) entry which is preliminary data.</text>
</comment>
<accession>A0A8J3CB80</accession>
<feature type="binding site" evidence="5">
    <location>
        <position position="1"/>
    </location>
    <ligand>
        <name>S-adenosyl-L-methionine</name>
        <dbReference type="ChEBI" id="CHEBI:59789"/>
    </ligand>
</feature>
<dbReference type="InterPro" id="IPR001737">
    <property type="entry name" value="KsgA/Erm"/>
</dbReference>
<dbReference type="SUPFAM" id="SSF53335">
    <property type="entry name" value="S-adenosyl-L-methionine-dependent methyltransferases"/>
    <property type="match status" value="1"/>
</dbReference>
<keyword evidence="2 5" id="KW-0808">Transferase</keyword>
<keyword evidence="7" id="KW-1185">Reference proteome</keyword>
<keyword evidence="1 5" id="KW-0489">Methyltransferase</keyword>
<dbReference type="GO" id="GO:0000179">
    <property type="term" value="F:rRNA (adenine-N6,N6-)-dimethyltransferase activity"/>
    <property type="evidence" value="ECO:0007669"/>
    <property type="project" value="UniProtKB-UniRule"/>
</dbReference>
<evidence type="ECO:0000256" key="4">
    <source>
        <dbReference type="ARBA" id="ARBA00022884"/>
    </source>
</evidence>
<dbReference type="Proteomes" id="UP000637578">
    <property type="component" value="Unassembled WGS sequence"/>
</dbReference>
<evidence type="ECO:0000256" key="1">
    <source>
        <dbReference type="ARBA" id="ARBA00022603"/>
    </source>
</evidence>
<keyword evidence="3 5" id="KW-0949">S-adenosyl-L-methionine</keyword>
<reference evidence="6" key="2">
    <citation type="submission" date="2020-09" db="EMBL/GenBank/DDBJ databases">
        <authorList>
            <person name="Sun Q."/>
            <person name="Zhou Y."/>
        </authorList>
    </citation>
    <scope>NUCLEOTIDE SEQUENCE</scope>
    <source>
        <strain evidence="6">CGMCC 4.5737</strain>
    </source>
</reference>
<keyword evidence="4 5" id="KW-0694">RNA-binding</keyword>
<dbReference type="PROSITE" id="PS51689">
    <property type="entry name" value="SAM_RNA_A_N6_MT"/>
    <property type="match status" value="1"/>
</dbReference>
<dbReference type="InterPro" id="IPR023165">
    <property type="entry name" value="rRNA_Ade_diMease-like_C"/>
</dbReference>
<dbReference type="AlphaFoldDB" id="A0A8J3CB80"/>
<dbReference type="Gene3D" id="3.40.50.150">
    <property type="entry name" value="Vaccinia Virus protein VP39"/>
    <property type="match status" value="1"/>
</dbReference>
<evidence type="ECO:0000313" key="6">
    <source>
        <dbReference type="EMBL" id="GGM33620.1"/>
    </source>
</evidence>
<evidence type="ECO:0000313" key="7">
    <source>
        <dbReference type="Proteomes" id="UP000637578"/>
    </source>
</evidence>
<gene>
    <name evidence="6" type="ORF">GCM10012275_01290</name>
</gene>
<comment type="similarity">
    <text evidence="5">Belongs to the class I-like SAM-binding methyltransferase superfamily. rRNA adenine N(6)-methyltransferase family.</text>
</comment>
<dbReference type="InterPro" id="IPR029063">
    <property type="entry name" value="SAM-dependent_MTases_sf"/>
</dbReference>
<evidence type="ECO:0000256" key="3">
    <source>
        <dbReference type="ARBA" id="ARBA00022691"/>
    </source>
</evidence>
<sequence length="146" mass="16297">MVERGFAKRLTQAAPRDLQTAWWAARFELRLLRRIRADCFQPAPSVDSAHLLVRPRTGMRRGSTQRALWSLLETAYSTPSLPVRSVVTGLLVRRQAGRALSEVGIEATRPALAVTVTEWADLARSLGEWVDAPSLPSQLIRPGKER</sequence>
<dbReference type="EMBL" id="BMMK01000001">
    <property type="protein sequence ID" value="GGM33620.1"/>
    <property type="molecule type" value="Genomic_DNA"/>
</dbReference>
<organism evidence="6 7">
    <name type="scientific">Longimycelium tulufanense</name>
    <dbReference type="NCBI Taxonomy" id="907463"/>
    <lineage>
        <taxon>Bacteria</taxon>
        <taxon>Bacillati</taxon>
        <taxon>Actinomycetota</taxon>
        <taxon>Actinomycetes</taxon>
        <taxon>Pseudonocardiales</taxon>
        <taxon>Pseudonocardiaceae</taxon>
        <taxon>Longimycelium</taxon>
    </lineage>
</organism>
<comment type="caution">
    <text evidence="5">Lacks conserved residue(s) required for the propagation of feature annotation.</text>
</comment>
<proteinExistence type="inferred from homology"/>
<dbReference type="Gene3D" id="1.10.8.100">
    <property type="entry name" value="Ribosomal RNA adenine dimethylase-like, domain 2"/>
    <property type="match status" value="1"/>
</dbReference>
<protein>
    <submittedName>
        <fullName evidence="6">Uncharacterized protein</fullName>
    </submittedName>
</protein>
<evidence type="ECO:0000256" key="2">
    <source>
        <dbReference type="ARBA" id="ARBA00022679"/>
    </source>
</evidence>
<evidence type="ECO:0000256" key="5">
    <source>
        <dbReference type="PROSITE-ProRule" id="PRU01026"/>
    </source>
</evidence>
<reference evidence="6" key="1">
    <citation type="journal article" date="2014" name="Int. J. Syst. Evol. Microbiol.">
        <title>Complete genome sequence of Corynebacterium casei LMG S-19264T (=DSM 44701T), isolated from a smear-ripened cheese.</title>
        <authorList>
            <consortium name="US DOE Joint Genome Institute (JGI-PGF)"/>
            <person name="Walter F."/>
            <person name="Albersmeier A."/>
            <person name="Kalinowski J."/>
            <person name="Ruckert C."/>
        </authorList>
    </citation>
    <scope>NUCLEOTIDE SEQUENCE</scope>
    <source>
        <strain evidence="6">CGMCC 4.5737</strain>
    </source>
</reference>
<dbReference type="GO" id="GO:0003723">
    <property type="term" value="F:RNA binding"/>
    <property type="evidence" value="ECO:0007669"/>
    <property type="project" value="UniProtKB-UniRule"/>
</dbReference>
<name>A0A8J3CB80_9PSEU</name>